<protein>
    <recommendedName>
        <fullName evidence="3 8">Malate dehydrogenase</fullName>
        <ecNumber evidence="3 8">1.1.1.37</ecNumber>
    </recommendedName>
</protein>
<organism evidence="15 16">
    <name type="scientific">Candidatus Methylumidiphilus alinenensis</name>
    <dbReference type="NCBI Taxonomy" id="2202197"/>
    <lineage>
        <taxon>Bacteria</taxon>
        <taxon>Pseudomonadati</taxon>
        <taxon>Pseudomonadota</taxon>
        <taxon>Gammaproteobacteria</taxon>
        <taxon>Methylococcales</taxon>
        <taxon>Candidatus Methylumidiphilus</taxon>
    </lineage>
</organism>
<dbReference type="PIRSF" id="PIRSF000102">
    <property type="entry name" value="Lac_mal_DH"/>
    <property type="match status" value="1"/>
</dbReference>
<evidence type="ECO:0000256" key="11">
    <source>
        <dbReference type="PIRSR" id="PIRSR000102-3"/>
    </source>
</evidence>
<sequence length="326" mass="35363">MNTPVHITVTGAAGQISYALLFRIIAGDLLGPDQPIVLRLLDIPAVIKDLQGIKMELDDCASPLLAGVVITADPNEAFENADIAFLVGARPRGPGMERQDLLHINAEIFSVQGRALNEVAGKNVKVLVVGNPANTNALIALNNAPNLSPRNFTAMTRLDHNRAISLLASHCGCLVADIRQMIIWGNHSTTQYPDLHHALVKGKAALDGVEEAWFHEHFISAVQKRGAEVIAVRGKSSAASAANAALEHMRSWVKGTPEDDWVSMAVYSDGSYGIAEGLIFSFPVRIQDGEYAIVQDLPIDAFSQERLRATENELLAEREMVKHLFP</sequence>
<evidence type="ECO:0000256" key="9">
    <source>
        <dbReference type="PIRSR" id="PIRSR000102-1"/>
    </source>
</evidence>
<comment type="caution">
    <text evidence="15">The sequence shown here is derived from an EMBL/GenBank/DDBJ whole genome shotgun (WGS) entry which is preliminary data.</text>
</comment>
<dbReference type="EMBL" id="QJPH01000416">
    <property type="protein sequence ID" value="PZN74676.1"/>
    <property type="molecule type" value="Genomic_DNA"/>
</dbReference>
<dbReference type="FunFam" id="3.90.110.10:FF:000002">
    <property type="entry name" value="Malate dehydrogenase"/>
    <property type="match status" value="1"/>
</dbReference>
<evidence type="ECO:0000256" key="5">
    <source>
        <dbReference type="ARBA" id="ARBA00023002"/>
    </source>
</evidence>
<dbReference type="GO" id="GO:0006108">
    <property type="term" value="P:malate metabolic process"/>
    <property type="evidence" value="ECO:0007669"/>
    <property type="project" value="InterPro"/>
</dbReference>
<keyword evidence="4 8" id="KW-0816">Tricarboxylic acid cycle</keyword>
<evidence type="ECO:0000256" key="4">
    <source>
        <dbReference type="ARBA" id="ARBA00022532"/>
    </source>
</evidence>
<evidence type="ECO:0000259" key="14">
    <source>
        <dbReference type="Pfam" id="PF02866"/>
    </source>
</evidence>
<feature type="domain" description="Lactate/malate dehydrogenase C-terminal" evidence="14">
    <location>
        <begin position="156"/>
        <end position="323"/>
    </location>
</feature>
<accession>A0A2W4QUA6</accession>
<gene>
    <name evidence="8" type="primary">mdh</name>
    <name evidence="15" type="ORF">DM484_20790</name>
</gene>
<dbReference type="InterPro" id="IPR001557">
    <property type="entry name" value="L-lactate/malate_DH"/>
</dbReference>
<evidence type="ECO:0000256" key="6">
    <source>
        <dbReference type="ARBA" id="ARBA00023027"/>
    </source>
</evidence>
<feature type="binding site" evidence="8 10">
    <location>
        <position position="98"/>
    </location>
    <ligand>
        <name>substrate</name>
    </ligand>
</feature>
<feature type="binding site" evidence="8">
    <location>
        <position position="112"/>
    </location>
    <ligand>
        <name>NAD(+)</name>
        <dbReference type="ChEBI" id="CHEBI:57540"/>
    </ligand>
</feature>
<dbReference type="Pfam" id="PF02866">
    <property type="entry name" value="Ldh_1_C"/>
    <property type="match status" value="1"/>
</dbReference>
<dbReference type="Pfam" id="PF00056">
    <property type="entry name" value="Ldh_1_N"/>
    <property type="match status" value="1"/>
</dbReference>
<feature type="binding site" evidence="8 10">
    <location>
        <position position="92"/>
    </location>
    <ligand>
        <name>substrate</name>
    </ligand>
</feature>
<evidence type="ECO:0000256" key="2">
    <source>
        <dbReference type="ARBA" id="ARBA00009613"/>
    </source>
</evidence>
<dbReference type="InterPro" id="IPR001236">
    <property type="entry name" value="Lactate/malate_DH_N"/>
</dbReference>
<dbReference type="FunFam" id="3.40.50.720:FF:000010">
    <property type="entry name" value="Malate dehydrogenase"/>
    <property type="match status" value="1"/>
</dbReference>
<comment type="function">
    <text evidence="1 8">Catalyzes the reversible oxidation of malate to oxaloacetate.</text>
</comment>
<feature type="binding site" evidence="8">
    <location>
        <begin position="11"/>
        <end position="17"/>
    </location>
    <ligand>
        <name>NAD(+)</name>
        <dbReference type="ChEBI" id="CHEBI:57540"/>
    </ligand>
</feature>
<dbReference type="GO" id="GO:0006099">
    <property type="term" value="P:tricarboxylic acid cycle"/>
    <property type="evidence" value="ECO:0007669"/>
    <property type="project" value="UniProtKB-UniRule"/>
</dbReference>
<evidence type="ECO:0000256" key="8">
    <source>
        <dbReference type="HAMAP-Rule" id="MF_01517"/>
    </source>
</evidence>
<feature type="binding site" evidence="8 10">
    <location>
        <position position="162"/>
    </location>
    <ligand>
        <name>substrate</name>
    </ligand>
</feature>
<evidence type="ECO:0000256" key="10">
    <source>
        <dbReference type="PIRSR" id="PIRSR000102-2"/>
    </source>
</evidence>
<dbReference type="PANTHER" id="PTHR23382">
    <property type="entry name" value="MALATE DEHYDROGENASE"/>
    <property type="match status" value="1"/>
</dbReference>
<dbReference type="InterPro" id="IPR001252">
    <property type="entry name" value="Malate_DH_AS"/>
</dbReference>
<dbReference type="EC" id="1.1.1.37" evidence="3 8"/>
<feature type="binding site" evidence="8 11">
    <location>
        <begin position="129"/>
        <end position="131"/>
    </location>
    <ligand>
        <name>NAD(+)</name>
        <dbReference type="ChEBI" id="CHEBI:57540"/>
    </ligand>
</feature>
<feature type="binding site" evidence="8 10">
    <location>
        <position position="131"/>
    </location>
    <ligand>
        <name>substrate</name>
    </ligand>
</feature>
<dbReference type="PROSITE" id="PS00068">
    <property type="entry name" value="MDH"/>
    <property type="match status" value="1"/>
</dbReference>
<dbReference type="InterPro" id="IPR036291">
    <property type="entry name" value="NAD(P)-bd_dom_sf"/>
</dbReference>
<dbReference type="InterPro" id="IPR015955">
    <property type="entry name" value="Lactate_DH/Glyco_Ohase_4_C"/>
</dbReference>
<name>A0A2W4QUA6_9GAMM</name>
<comment type="similarity">
    <text evidence="2 8">Belongs to the LDH/MDH superfamily. MDH type 2 family.</text>
</comment>
<dbReference type="NCBIfam" id="NF003916">
    <property type="entry name" value="PRK05442.1"/>
    <property type="match status" value="1"/>
</dbReference>
<keyword evidence="6 8" id="KW-0520">NAD</keyword>
<dbReference type="Proteomes" id="UP000249396">
    <property type="component" value="Unassembled WGS sequence"/>
</dbReference>
<keyword evidence="5 8" id="KW-0560">Oxidoreductase</keyword>
<dbReference type="Gene3D" id="3.90.110.10">
    <property type="entry name" value="Lactate dehydrogenase/glycoside hydrolase, family 4, C-terminal"/>
    <property type="match status" value="1"/>
</dbReference>
<evidence type="ECO:0000256" key="12">
    <source>
        <dbReference type="RuleBase" id="RU000422"/>
    </source>
</evidence>
<dbReference type="Gene3D" id="3.40.50.720">
    <property type="entry name" value="NAD(P)-binding Rossmann-like Domain"/>
    <property type="match status" value="1"/>
</dbReference>
<feature type="binding site" evidence="8 11">
    <location>
        <position position="105"/>
    </location>
    <ligand>
        <name>NAD(+)</name>
        <dbReference type="ChEBI" id="CHEBI:57540"/>
    </ligand>
</feature>
<evidence type="ECO:0000313" key="16">
    <source>
        <dbReference type="Proteomes" id="UP000249396"/>
    </source>
</evidence>
<feature type="active site" description="Proton acceptor" evidence="8 9">
    <location>
        <position position="187"/>
    </location>
</feature>
<proteinExistence type="inferred from homology"/>
<dbReference type="AlphaFoldDB" id="A0A2W4QUA6"/>
<evidence type="ECO:0000256" key="3">
    <source>
        <dbReference type="ARBA" id="ARBA00012995"/>
    </source>
</evidence>
<comment type="catalytic activity">
    <reaction evidence="7 8 12">
        <text>(S)-malate + NAD(+) = oxaloacetate + NADH + H(+)</text>
        <dbReference type="Rhea" id="RHEA:21432"/>
        <dbReference type="ChEBI" id="CHEBI:15378"/>
        <dbReference type="ChEBI" id="CHEBI:15589"/>
        <dbReference type="ChEBI" id="CHEBI:16452"/>
        <dbReference type="ChEBI" id="CHEBI:57540"/>
        <dbReference type="ChEBI" id="CHEBI:57945"/>
        <dbReference type="EC" id="1.1.1.37"/>
    </reaction>
</comment>
<reference evidence="15 16" key="1">
    <citation type="journal article" date="2018" name="Aquat. Microb. Ecol.">
        <title>Gammaproteobacterial methanotrophs dominate.</title>
        <authorList>
            <person name="Rissanen A.J."/>
            <person name="Saarenheimo J."/>
            <person name="Tiirola M."/>
            <person name="Peura S."/>
            <person name="Aalto S.L."/>
            <person name="Karvinen A."/>
            <person name="Nykanen H."/>
        </authorList>
    </citation>
    <scope>NUCLEOTIDE SEQUENCE [LARGE SCALE GENOMIC DNA]</scope>
    <source>
        <strain evidence="15">AMbin10</strain>
    </source>
</reference>
<dbReference type="SUPFAM" id="SSF51735">
    <property type="entry name" value="NAD(P)-binding Rossmann-fold domains"/>
    <property type="match status" value="1"/>
</dbReference>
<dbReference type="InterPro" id="IPR010945">
    <property type="entry name" value="Malate_DH_type2"/>
</dbReference>
<dbReference type="InterPro" id="IPR022383">
    <property type="entry name" value="Lactate/malate_DH_C"/>
</dbReference>
<evidence type="ECO:0000313" key="15">
    <source>
        <dbReference type="EMBL" id="PZN74676.1"/>
    </source>
</evidence>
<feature type="binding site" evidence="11">
    <location>
        <position position="42"/>
    </location>
    <ligand>
        <name>NAD(+)</name>
        <dbReference type="ChEBI" id="CHEBI:57540"/>
    </ligand>
</feature>
<dbReference type="NCBIfam" id="TIGR01759">
    <property type="entry name" value="MalateDH-SF1"/>
    <property type="match status" value="1"/>
</dbReference>
<evidence type="ECO:0000259" key="13">
    <source>
        <dbReference type="Pfam" id="PF00056"/>
    </source>
</evidence>
<dbReference type="HAMAP" id="MF_01517">
    <property type="entry name" value="Malate_dehydrog_2"/>
    <property type="match status" value="1"/>
</dbReference>
<dbReference type="CDD" id="cd01338">
    <property type="entry name" value="MDH_chloroplast-like"/>
    <property type="match status" value="1"/>
</dbReference>
<evidence type="ECO:0000256" key="1">
    <source>
        <dbReference type="ARBA" id="ARBA00003966"/>
    </source>
</evidence>
<dbReference type="SUPFAM" id="SSF56327">
    <property type="entry name" value="LDH C-terminal domain-like"/>
    <property type="match status" value="1"/>
</dbReference>
<evidence type="ECO:0000256" key="7">
    <source>
        <dbReference type="ARBA" id="ARBA00048313"/>
    </source>
</evidence>
<dbReference type="GO" id="GO:0030060">
    <property type="term" value="F:L-malate dehydrogenase (NAD+) activity"/>
    <property type="evidence" value="ECO:0007669"/>
    <property type="project" value="UniProtKB-UniRule"/>
</dbReference>
<feature type="domain" description="Lactate/malate dehydrogenase N-terminal" evidence="13">
    <location>
        <begin position="6"/>
        <end position="152"/>
    </location>
</feature>